<dbReference type="OrthoDB" id="5514845at2"/>
<dbReference type="RefSeq" id="WP_129527174.1">
    <property type="nucleotide sequence ID" value="NZ_UFQB01000006.1"/>
</dbReference>
<reference evidence="3 4" key="1">
    <citation type="submission" date="2018-07" db="EMBL/GenBank/DDBJ databases">
        <authorList>
            <person name="Peeters C."/>
        </authorList>
    </citation>
    <scope>NUCLEOTIDE SEQUENCE [LARGE SCALE GENOMIC DNA]</scope>
    <source>
        <strain evidence="3 4">LMG 3411</strain>
    </source>
</reference>
<dbReference type="Pfam" id="PF01796">
    <property type="entry name" value="OB_ChsH2_C"/>
    <property type="match status" value="1"/>
</dbReference>
<feature type="domain" description="ChsH2 C-terminal OB-fold" evidence="1">
    <location>
        <begin position="54"/>
        <end position="111"/>
    </location>
</feature>
<evidence type="ECO:0008006" key="5">
    <source>
        <dbReference type="Google" id="ProtNLM"/>
    </source>
</evidence>
<dbReference type="EMBL" id="UFQB01000006">
    <property type="protein sequence ID" value="SSW65063.1"/>
    <property type="molecule type" value="Genomic_DNA"/>
</dbReference>
<sequence>MPNTANEPASSAERHYFEQLAQGRFVIPQCQSCARHHFYPRVICPHCGSDALRWVEPSGHGEVYSTTIVRSKGGDYTVCLVDLDEGPRLMSRVVDMPVEAVRIGQRVRARIDAVDGAPLLVFAGQPEERA</sequence>
<protein>
    <recommendedName>
        <fullName evidence="5">DUF35 domain-containing protein</fullName>
    </recommendedName>
</protein>
<gene>
    <name evidence="3" type="ORF">AGI3411_01946</name>
</gene>
<evidence type="ECO:0000313" key="4">
    <source>
        <dbReference type="Proteomes" id="UP000289184"/>
    </source>
</evidence>
<evidence type="ECO:0000259" key="1">
    <source>
        <dbReference type="Pfam" id="PF01796"/>
    </source>
</evidence>
<evidence type="ECO:0000259" key="2">
    <source>
        <dbReference type="Pfam" id="PF12172"/>
    </source>
</evidence>
<dbReference type="InterPro" id="IPR052513">
    <property type="entry name" value="Thioester_dehydratase-like"/>
</dbReference>
<dbReference type="AlphaFoldDB" id="A0A446CB89"/>
<dbReference type="InterPro" id="IPR002878">
    <property type="entry name" value="ChsH2_C"/>
</dbReference>
<dbReference type="PANTHER" id="PTHR34075:SF5">
    <property type="entry name" value="BLR3430 PROTEIN"/>
    <property type="match status" value="1"/>
</dbReference>
<dbReference type="SUPFAM" id="SSF50249">
    <property type="entry name" value="Nucleic acid-binding proteins"/>
    <property type="match status" value="1"/>
</dbReference>
<dbReference type="InterPro" id="IPR012340">
    <property type="entry name" value="NA-bd_OB-fold"/>
</dbReference>
<dbReference type="Proteomes" id="UP000289184">
    <property type="component" value="Unassembled WGS sequence"/>
</dbReference>
<dbReference type="InterPro" id="IPR022002">
    <property type="entry name" value="ChsH2_Znr"/>
</dbReference>
<dbReference type="PANTHER" id="PTHR34075">
    <property type="entry name" value="BLR3430 PROTEIN"/>
    <property type="match status" value="1"/>
</dbReference>
<evidence type="ECO:0000313" key="3">
    <source>
        <dbReference type="EMBL" id="SSW65063.1"/>
    </source>
</evidence>
<accession>A0A446CB89</accession>
<dbReference type="Pfam" id="PF12172">
    <property type="entry name" value="zf-ChsH2"/>
    <property type="match status" value="1"/>
</dbReference>
<dbReference type="Gene3D" id="6.10.30.10">
    <property type="match status" value="1"/>
</dbReference>
<name>A0A446CB89_9BURK</name>
<keyword evidence="4" id="KW-1185">Reference proteome</keyword>
<proteinExistence type="predicted"/>
<feature type="domain" description="ChsH2 rubredoxin-like zinc ribbon" evidence="2">
    <location>
        <begin position="18"/>
        <end position="52"/>
    </location>
</feature>
<organism evidence="3 4">
    <name type="scientific">Achromobacter agilis</name>
    <dbReference type="NCBI Taxonomy" id="1353888"/>
    <lineage>
        <taxon>Bacteria</taxon>
        <taxon>Pseudomonadati</taxon>
        <taxon>Pseudomonadota</taxon>
        <taxon>Betaproteobacteria</taxon>
        <taxon>Burkholderiales</taxon>
        <taxon>Alcaligenaceae</taxon>
        <taxon>Achromobacter</taxon>
    </lineage>
</organism>